<evidence type="ECO:0000256" key="5">
    <source>
        <dbReference type="SAM" id="MobiDB-lite"/>
    </source>
</evidence>
<evidence type="ECO:0000313" key="9">
    <source>
        <dbReference type="Proteomes" id="UP001201812"/>
    </source>
</evidence>
<feature type="transmembrane region" description="Helical" evidence="6">
    <location>
        <begin position="331"/>
        <end position="357"/>
    </location>
</feature>
<feature type="region of interest" description="Disordered" evidence="5">
    <location>
        <begin position="1"/>
        <end position="24"/>
    </location>
</feature>
<dbReference type="SUPFAM" id="SSF103473">
    <property type="entry name" value="MFS general substrate transporter"/>
    <property type="match status" value="1"/>
</dbReference>
<organism evidence="8 9">
    <name type="scientific">Ditylenchus destructor</name>
    <dbReference type="NCBI Taxonomy" id="166010"/>
    <lineage>
        <taxon>Eukaryota</taxon>
        <taxon>Metazoa</taxon>
        <taxon>Ecdysozoa</taxon>
        <taxon>Nematoda</taxon>
        <taxon>Chromadorea</taxon>
        <taxon>Rhabditida</taxon>
        <taxon>Tylenchina</taxon>
        <taxon>Tylenchomorpha</taxon>
        <taxon>Sphaerularioidea</taxon>
        <taxon>Anguinidae</taxon>
        <taxon>Anguininae</taxon>
        <taxon>Ditylenchus</taxon>
    </lineage>
</organism>
<feature type="domain" description="Major facilitator superfamily (MFS) profile" evidence="7">
    <location>
        <begin position="61"/>
        <end position="519"/>
    </location>
</feature>
<evidence type="ECO:0000256" key="1">
    <source>
        <dbReference type="ARBA" id="ARBA00004141"/>
    </source>
</evidence>
<dbReference type="InterPro" id="IPR020846">
    <property type="entry name" value="MFS_dom"/>
</dbReference>
<feature type="transmembrane region" description="Helical" evidence="6">
    <location>
        <begin position="197"/>
        <end position="215"/>
    </location>
</feature>
<dbReference type="GO" id="GO:0016020">
    <property type="term" value="C:membrane"/>
    <property type="evidence" value="ECO:0007669"/>
    <property type="project" value="UniProtKB-SubCell"/>
</dbReference>
<feature type="transmembrane region" description="Helical" evidence="6">
    <location>
        <begin position="492"/>
        <end position="511"/>
    </location>
</feature>
<sequence>MSAEEKQPTMADEHEAGEDKVANNGVVARAESERERFRAAKMDDFVVLSRYAFLVCMLSEMMILCQLSNMLYMVYAGAAPSLVSCGSKVFVEGETAKERCDYMTNTGVGNGTCTPDLKAQFVSVNYEFGYYCGTTKLVKQSISVQMIGVIVGSVIFGHLSDSYGRRKIMAIALIMCICFMIVSSFTNSLLWFTVWRFLVNLTNAGTMVILMVFVVENLPKKDRFWISNLITWSPNMVLYAVIAYFAGDWRTLTRVSALLAIPALGLLAFLCESPRYLVQSRRLDDAKAAVKRIHRIDGRVCDDELLDHVLFKEEQTFLESRKKKKYNFIHLFYTWTFTRYTVAVAFSLLVTSILNYSLLFNMEKLSGSLYWNSIIMGLFRYSCNLAIAFLDIKFEWIGRKFAHAVAQAFSFVALEICAFIFIMGYHVEFANVVRAGVLSVIGVCSLLYTTNGICSNELFPTCIRNTSFSFGQVWSRIGVVISPQIFLLGDFWLPFPYLLMGILAAADLLLFHTNVTETKGKPLTDNMPGKDQRLFSRDKNIELLPKNPSNKDIESPKDI</sequence>
<keyword evidence="4 6" id="KW-0472">Membrane</keyword>
<evidence type="ECO:0000256" key="3">
    <source>
        <dbReference type="ARBA" id="ARBA00022989"/>
    </source>
</evidence>
<dbReference type="PANTHER" id="PTHR24064">
    <property type="entry name" value="SOLUTE CARRIER FAMILY 22 MEMBER"/>
    <property type="match status" value="1"/>
</dbReference>
<dbReference type="GO" id="GO:0022857">
    <property type="term" value="F:transmembrane transporter activity"/>
    <property type="evidence" value="ECO:0007669"/>
    <property type="project" value="InterPro"/>
</dbReference>
<reference evidence="8" key="1">
    <citation type="submission" date="2022-01" db="EMBL/GenBank/DDBJ databases">
        <title>Genome Sequence Resource for Two Populations of Ditylenchus destructor, the Migratory Endoparasitic Phytonematode.</title>
        <authorList>
            <person name="Zhang H."/>
            <person name="Lin R."/>
            <person name="Xie B."/>
        </authorList>
    </citation>
    <scope>NUCLEOTIDE SEQUENCE</scope>
    <source>
        <strain evidence="8">BazhouSP</strain>
    </source>
</reference>
<evidence type="ECO:0000259" key="7">
    <source>
        <dbReference type="PROSITE" id="PS50850"/>
    </source>
</evidence>
<keyword evidence="8" id="KW-0762">Sugar transport</keyword>
<accession>A0AAD4N1D4</accession>
<evidence type="ECO:0000313" key="8">
    <source>
        <dbReference type="EMBL" id="KAI1712227.1"/>
    </source>
</evidence>
<keyword evidence="3 6" id="KW-1133">Transmembrane helix</keyword>
<feature type="transmembrane region" description="Helical" evidence="6">
    <location>
        <begin position="369"/>
        <end position="392"/>
    </location>
</feature>
<comment type="subcellular location">
    <subcellularLocation>
        <location evidence="1">Membrane</location>
        <topology evidence="1">Multi-pass membrane protein</topology>
    </subcellularLocation>
</comment>
<feature type="transmembrane region" description="Helical" evidence="6">
    <location>
        <begin position="171"/>
        <end position="191"/>
    </location>
</feature>
<dbReference type="Gene3D" id="1.20.1250.20">
    <property type="entry name" value="MFS general substrate transporter like domains"/>
    <property type="match status" value="1"/>
</dbReference>
<dbReference type="Pfam" id="PF00083">
    <property type="entry name" value="Sugar_tr"/>
    <property type="match status" value="1"/>
</dbReference>
<feature type="transmembrane region" description="Helical" evidence="6">
    <location>
        <begin position="51"/>
        <end position="74"/>
    </location>
</feature>
<feature type="transmembrane region" description="Helical" evidence="6">
    <location>
        <begin position="142"/>
        <end position="159"/>
    </location>
</feature>
<feature type="compositionally biased region" description="Basic and acidic residues" evidence="5">
    <location>
        <begin position="1"/>
        <end position="21"/>
    </location>
</feature>
<dbReference type="EMBL" id="JAKKPZ010000019">
    <property type="protein sequence ID" value="KAI1712227.1"/>
    <property type="molecule type" value="Genomic_DNA"/>
</dbReference>
<gene>
    <name evidence="8" type="ORF">DdX_09775</name>
</gene>
<dbReference type="AlphaFoldDB" id="A0AAD4N1D4"/>
<feature type="transmembrane region" description="Helical" evidence="6">
    <location>
        <begin position="404"/>
        <end position="426"/>
    </location>
</feature>
<comment type="caution">
    <text evidence="8">The sequence shown here is derived from an EMBL/GenBank/DDBJ whole genome shotgun (WGS) entry which is preliminary data.</text>
</comment>
<keyword evidence="2 6" id="KW-0812">Transmembrane</keyword>
<protein>
    <submittedName>
        <fullName evidence="8">Sugar transporter domain-containing protein</fullName>
    </submittedName>
</protein>
<proteinExistence type="predicted"/>
<keyword evidence="8" id="KW-0813">Transport</keyword>
<evidence type="ECO:0000256" key="6">
    <source>
        <dbReference type="SAM" id="Phobius"/>
    </source>
</evidence>
<keyword evidence="9" id="KW-1185">Reference proteome</keyword>
<dbReference type="InterPro" id="IPR036259">
    <property type="entry name" value="MFS_trans_sf"/>
</dbReference>
<dbReference type="InterPro" id="IPR005828">
    <property type="entry name" value="MFS_sugar_transport-like"/>
</dbReference>
<dbReference type="PROSITE" id="PS50850">
    <property type="entry name" value="MFS"/>
    <property type="match status" value="1"/>
</dbReference>
<feature type="transmembrane region" description="Helical" evidence="6">
    <location>
        <begin position="252"/>
        <end position="271"/>
    </location>
</feature>
<dbReference type="Proteomes" id="UP001201812">
    <property type="component" value="Unassembled WGS sequence"/>
</dbReference>
<evidence type="ECO:0000256" key="2">
    <source>
        <dbReference type="ARBA" id="ARBA00022692"/>
    </source>
</evidence>
<feature type="transmembrane region" description="Helical" evidence="6">
    <location>
        <begin position="224"/>
        <end position="246"/>
    </location>
</feature>
<evidence type="ECO:0000256" key="4">
    <source>
        <dbReference type="ARBA" id="ARBA00023136"/>
    </source>
</evidence>
<name>A0AAD4N1D4_9BILA</name>